<organism evidence="2">
    <name type="scientific">Trypanosoma vivax (strain Y486)</name>
    <dbReference type="NCBI Taxonomy" id="1055687"/>
    <lineage>
        <taxon>Eukaryota</taxon>
        <taxon>Discoba</taxon>
        <taxon>Euglenozoa</taxon>
        <taxon>Kinetoplastea</taxon>
        <taxon>Metakinetoplastina</taxon>
        <taxon>Trypanosomatida</taxon>
        <taxon>Trypanosomatidae</taxon>
        <taxon>Trypanosoma</taxon>
        <taxon>Duttonella</taxon>
    </lineage>
</organism>
<dbReference type="VEuPathDB" id="TriTrypDB:TvY486_1002060"/>
<dbReference type="AlphaFoldDB" id="G0U5K2"/>
<feature type="region of interest" description="Disordered" evidence="1">
    <location>
        <begin position="100"/>
        <end position="128"/>
    </location>
</feature>
<dbReference type="EMBL" id="HE573026">
    <property type="protein sequence ID" value="CCC51153.1"/>
    <property type="molecule type" value="Genomic_DNA"/>
</dbReference>
<evidence type="ECO:0000256" key="1">
    <source>
        <dbReference type="SAM" id="MobiDB-lite"/>
    </source>
</evidence>
<accession>G0U5K2</accession>
<feature type="compositionally biased region" description="Basic residues" evidence="1">
    <location>
        <begin position="106"/>
        <end position="119"/>
    </location>
</feature>
<reference evidence="2" key="1">
    <citation type="journal article" date="2012" name="Proc. Natl. Acad. Sci. U.S.A.">
        <title>Antigenic diversity is generated by distinct evolutionary mechanisms in African trypanosome species.</title>
        <authorList>
            <person name="Jackson A.P."/>
            <person name="Berry A."/>
            <person name="Aslett M."/>
            <person name="Allison H.C."/>
            <person name="Burton P."/>
            <person name="Vavrova-Anderson J."/>
            <person name="Brown R."/>
            <person name="Browne H."/>
            <person name="Corton N."/>
            <person name="Hauser H."/>
            <person name="Gamble J."/>
            <person name="Gilderthorp R."/>
            <person name="Marcello L."/>
            <person name="McQuillan J."/>
            <person name="Otto T.D."/>
            <person name="Quail M.A."/>
            <person name="Sanders M.J."/>
            <person name="van Tonder A."/>
            <person name="Ginger M.L."/>
            <person name="Field M.C."/>
            <person name="Barry J.D."/>
            <person name="Hertz-Fowler C."/>
            <person name="Berriman M."/>
        </authorList>
    </citation>
    <scope>NUCLEOTIDE SEQUENCE</scope>
    <source>
        <strain evidence="2">Y486</strain>
    </source>
</reference>
<protein>
    <submittedName>
        <fullName evidence="2">Uncharacterized protein</fullName>
    </submittedName>
</protein>
<proteinExistence type="predicted"/>
<name>G0U5K2_TRYVY</name>
<gene>
    <name evidence="2" type="ORF">TVY486_1002060</name>
</gene>
<sequence length="128" mass="14686">MYPSFYHIAPLSLFVVLVSSRLSLFCTVDLHYLPHLLPLFITRPPIVGKRKGRAELGIIPMGNSLYIYIYIKKRNNRYQFKLPLFLAVVGAVTAATTTEKSTTTIKKTKQKKKKKKKKKEITQHTASY</sequence>
<evidence type="ECO:0000313" key="2">
    <source>
        <dbReference type="EMBL" id="CCC51153.1"/>
    </source>
</evidence>